<evidence type="ECO:0008006" key="4">
    <source>
        <dbReference type="Google" id="ProtNLM"/>
    </source>
</evidence>
<dbReference type="InterPro" id="IPR034565">
    <property type="entry name" value="Put_cell_wall"/>
</dbReference>
<evidence type="ECO:0000313" key="2">
    <source>
        <dbReference type="EMBL" id="CAK9157625.1"/>
    </source>
</evidence>
<sequence>MAYKSGSILAFLFILNVLLSLSGHAHAGRDIPMNDSKNTDKKQPESFFDGSVLIPGFGRVMVPTEGSPFNPFTYNPVTGTNGGAAFHPVAGPAAAVKFPVVTTPLSQIPGSTSRSRSRGVVAVFLHHLVLEVLGVVSSVSNK</sequence>
<organism evidence="2 3">
    <name type="scientific">Ilex paraguariensis</name>
    <name type="common">yerba mate</name>
    <dbReference type="NCBI Taxonomy" id="185542"/>
    <lineage>
        <taxon>Eukaryota</taxon>
        <taxon>Viridiplantae</taxon>
        <taxon>Streptophyta</taxon>
        <taxon>Embryophyta</taxon>
        <taxon>Tracheophyta</taxon>
        <taxon>Spermatophyta</taxon>
        <taxon>Magnoliopsida</taxon>
        <taxon>eudicotyledons</taxon>
        <taxon>Gunneridae</taxon>
        <taxon>Pentapetalae</taxon>
        <taxon>asterids</taxon>
        <taxon>campanulids</taxon>
        <taxon>Aquifoliales</taxon>
        <taxon>Aquifoliaceae</taxon>
        <taxon>Ilex</taxon>
    </lineage>
</organism>
<evidence type="ECO:0000256" key="1">
    <source>
        <dbReference type="SAM" id="SignalP"/>
    </source>
</evidence>
<gene>
    <name evidence="2" type="ORF">ILEXP_LOCUS26185</name>
</gene>
<comment type="caution">
    <text evidence="2">The sequence shown here is derived from an EMBL/GenBank/DDBJ whole genome shotgun (WGS) entry which is preliminary data.</text>
</comment>
<feature type="chain" id="PRO_5044830900" description="Cell wall protein" evidence="1">
    <location>
        <begin position="28"/>
        <end position="142"/>
    </location>
</feature>
<dbReference type="EMBL" id="CAUOFW020003036">
    <property type="protein sequence ID" value="CAK9157625.1"/>
    <property type="molecule type" value="Genomic_DNA"/>
</dbReference>
<protein>
    <recommendedName>
        <fullName evidence="4">Cell wall protein</fullName>
    </recommendedName>
</protein>
<dbReference type="PANTHER" id="PTHR36733">
    <property type="entry name" value="CELL WALL PROTEIN-RELATED"/>
    <property type="match status" value="1"/>
</dbReference>
<dbReference type="AlphaFoldDB" id="A0ABC8SKH2"/>
<keyword evidence="1" id="KW-0732">Signal</keyword>
<name>A0ABC8SKH2_9AQUA</name>
<dbReference type="Proteomes" id="UP001642360">
    <property type="component" value="Unassembled WGS sequence"/>
</dbReference>
<evidence type="ECO:0000313" key="3">
    <source>
        <dbReference type="Proteomes" id="UP001642360"/>
    </source>
</evidence>
<reference evidence="2 3" key="1">
    <citation type="submission" date="2024-02" db="EMBL/GenBank/DDBJ databases">
        <authorList>
            <person name="Vignale AGUSTIN F."/>
            <person name="Sosa J E."/>
            <person name="Modenutti C."/>
        </authorList>
    </citation>
    <scope>NUCLEOTIDE SEQUENCE [LARGE SCALE GENOMIC DNA]</scope>
</reference>
<dbReference type="PANTHER" id="PTHR36733:SF1">
    <property type="entry name" value="CELL WALL PROTEIN-RELATED"/>
    <property type="match status" value="1"/>
</dbReference>
<proteinExistence type="predicted"/>
<keyword evidence="3" id="KW-1185">Reference proteome</keyword>
<accession>A0ABC8SKH2</accession>
<feature type="signal peptide" evidence="1">
    <location>
        <begin position="1"/>
        <end position="27"/>
    </location>
</feature>